<evidence type="ECO:0000256" key="1">
    <source>
        <dbReference type="ARBA" id="ARBA00004141"/>
    </source>
</evidence>
<feature type="transmembrane region" description="Helical" evidence="10">
    <location>
        <begin position="1586"/>
        <end position="1608"/>
    </location>
</feature>
<evidence type="ECO:0000313" key="12">
    <source>
        <dbReference type="EMBL" id="EFN56001.1"/>
    </source>
</evidence>
<dbReference type="OMA" id="CAFREED"/>
<feature type="transmembrane region" description="Helical" evidence="10">
    <location>
        <begin position="1620"/>
        <end position="1643"/>
    </location>
</feature>
<feature type="transmembrane region" description="Helical" evidence="10">
    <location>
        <begin position="1456"/>
        <end position="1472"/>
    </location>
</feature>
<keyword evidence="13" id="KW-1185">Reference proteome</keyword>
<organism evidence="13">
    <name type="scientific">Chlorella variabilis</name>
    <name type="common">Green alga</name>
    <dbReference type="NCBI Taxonomy" id="554065"/>
    <lineage>
        <taxon>Eukaryota</taxon>
        <taxon>Viridiplantae</taxon>
        <taxon>Chlorophyta</taxon>
        <taxon>core chlorophytes</taxon>
        <taxon>Trebouxiophyceae</taxon>
        <taxon>Chlorellales</taxon>
        <taxon>Chlorellaceae</taxon>
        <taxon>Chlorella clade</taxon>
        <taxon>Chlorella</taxon>
    </lineage>
</organism>
<dbReference type="GO" id="GO:0006075">
    <property type="term" value="P:(1-&gt;3)-beta-D-glucan biosynthetic process"/>
    <property type="evidence" value="ECO:0007669"/>
    <property type="project" value="InterPro"/>
</dbReference>
<dbReference type="InParanoid" id="E1ZEB4"/>
<reference evidence="12 13" key="1">
    <citation type="journal article" date="2010" name="Plant Cell">
        <title>The Chlorella variabilis NC64A genome reveals adaptation to photosymbiosis, coevolution with viruses, and cryptic sex.</title>
        <authorList>
            <person name="Blanc G."/>
            <person name="Duncan G."/>
            <person name="Agarkova I."/>
            <person name="Borodovsky M."/>
            <person name="Gurnon J."/>
            <person name="Kuo A."/>
            <person name="Lindquist E."/>
            <person name="Lucas S."/>
            <person name="Pangilinan J."/>
            <person name="Polle J."/>
            <person name="Salamov A."/>
            <person name="Terry A."/>
            <person name="Yamada T."/>
            <person name="Dunigan D.D."/>
            <person name="Grigoriev I.V."/>
            <person name="Claverie J.M."/>
            <person name="Van Etten J.L."/>
        </authorList>
    </citation>
    <scope>NUCLEOTIDE SEQUENCE [LARGE SCALE GENOMIC DNA]</scope>
    <source>
        <strain evidence="12 13">NC64A</strain>
    </source>
</reference>
<evidence type="ECO:0000313" key="13">
    <source>
        <dbReference type="Proteomes" id="UP000008141"/>
    </source>
</evidence>
<proteinExistence type="inferred from homology"/>
<feature type="transmembrane region" description="Helical" evidence="10">
    <location>
        <begin position="662"/>
        <end position="681"/>
    </location>
</feature>
<evidence type="ECO:0000256" key="7">
    <source>
        <dbReference type="ARBA" id="ARBA00022989"/>
    </source>
</evidence>
<comment type="subcellular location">
    <subcellularLocation>
        <location evidence="1">Membrane</location>
        <topology evidence="1">Multi-pass membrane protein</topology>
    </subcellularLocation>
</comment>
<feature type="transmembrane region" description="Helical" evidence="10">
    <location>
        <begin position="588"/>
        <end position="605"/>
    </location>
</feature>
<comment type="similarity">
    <text evidence="2">Belongs to the glycosyltransferase 48 family.</text>
</comment>
<feature type="transmembrane region" description="Helical" evidence="10">
    <location>
        <begin position="522"/>
        <end position="540"/>
    </location>
</feature>
<dbReference type="RefSeq" id="XP_005848103.1">
    <property type="nucleotide sequence ID" value="XM_005848041.1"/>
</dbReference>
<feature type="transmembrane region" description="Helical" evidence="10">
    <location>
        <begin position="1663"/>
        <end position="1681"/>
    </location>
</feature>
<evidence type="ECO:0000256" key="2">
    <source>
        <dbReference type="ARBA" id="ARBA00009040"/>
    </source>
</evidence>
<accession>E1ZEB4</accession>
<feature type="domain" description="1,3-beta-glucan synthase component FKS1-like" evidence="11">
    <location>
        <begin position="136"/>
        <end position="336"/>
    </location>
</feature>
<protein>
    <recommendedName>
        <fullName evidence="3">1,3-beta-glucan synthase</fullName>
        <ecNumber evidence="3">2.4.1.34</ecNumber>
    </recommendedName>
</protein>
<gene>
    <name evidence="12" type="ORF">CHLNCDRAFT_145389</name>
</gene>
<evidence type="ECO:0000256" key="4">
    <source>
        <dbReference type="ARBA" id="ARBA00022676"/>
    </source>
</evidence>
<dbReference type="STRING" id="554065.E1ZEB4"/>
<name>E1ZEB4_CHLVA</name>
<dbReference type="GeneID" id="17355389"/>
<dbReference type="Pfam" id="PF02364">
    <property type="entry name" value="Glucan_synthase"/>
    <property type="match status" value="2"/>
</dbReference>
<dbReference type="GO" id="GO:0008360">
    <property type="term" value="P:regulation of cell shape"/>
    <property type="evidence" value="ECO:0007669"/>
    <property type="project" value="UniProtKB-KW"/>
</dbReference>
<dbReference type="eggNOG" id="KOG0916">
    <property type="taxonomic scope" value="Eukaryota"/>
</dbReference>
<evidence type="ECO:0000256" key="10">
    <source>
        <dbReference type="SAM" id="Phobius"/>
    </source>
</evidence>
<evidence type="ECO:0000256" key="3">
    <source>
        <dbReference type="ARBA" id="ARBA00012589"/>
    </source>
</evidence>
<dbReference type="KEGG" id="cvr:CHLNCDRAFT_145389"/>
<dbReference type="GO" id="GO:0003843">
    <property type="term" value="F:1,3-beta-D-glucan synthase activity"/>
    <property type="evidence" value="ECO:0007669"/>
    <property type="project" value="UniProtKB-EC"/>
</dbReference>
<keyword evidence="8 10" id="KW-0472">Membrane</keyword>
<feature type="transmembrane region" description="Helical" evidence="10">
    <location>
        <begin position="1395"/>
        <end position="1412"/>
    </location>
</feature>
<dbReference type="EC" id="2.4.1.34" evidence="3"/>
<evidence type="ECO:0000256" key="6">
    <source>
        <dbReference type="ARBA" id="ARBA00022692"/>
    </source>
</evidence>
<evidence type="ECO:0000256" key="8">
    <source>
        <dbReference type="ARBA" id="ARBA00023136"/>
    </source>
</evidence>
<dbReference type="InterPro" id="IPR003440">
    <property type="entry name" value="Glyco_trans_48_dom"/>
</dbReference>
<feature type="transmembrane region" description="Helical" evidence="10">
    <location>
        <begin position="420"/>
        <end position="441"/>
    </location>
</feature>
<evidence type="ECO:0000259" key="11">
    <source>
        <dbReference type="SMART" id="SM01205"/>
    </source>
</evidence>
<sequence>MRAGGFVVSSNEAGWQAAIHTVVHRVGRHFGFQAFNLDPRSEAREPTFIPATIFLVTDHLYHLLVKNYMRRDKASGTDEYRWTRSVYRLHATIFQGYRDWCRHVDLPERIKELALEELRKGGEAVVRASAAGLEWEYLLEELSLYFLMYSEGANLRHTPEALWFLFWCLRNSHEKQMQITVPPPSDARSASYIARTPELAKDLMKLRIHLRNKYQRQISAWRQEQGAKPDGEMRSIKELADIHTAAKAGITASALFEGRGSREVNMVAEMVAYGDSGAYLDKLVTPIFAFLAVEVDRKGTSGVEIAARVTYDDVNESLCMPGVVHKTLARLGVQWDKKTRGIRVPKDLYTNLMAVGSVEIVTSGSGDGGDAKPPAPAPARLSFDAASARDWWGGFVFGKTYVERRSLFTMYRRVAGRRTFFRIWAFLILEFHFMCVMLWGWPATKRGSYYALCSVPCNHAFLSLAEQVAGAWTQRAPAKGIRVLGRPFWGRYSHGIIDWLALNVVLYLALTAQLTGFFSFDIFYYVVMGYSGLVVVHAVVTTRDGYCVSLSNQLGARLRRWRRDPRACCGAAWTPLIWLLERTGWSNFFSNLVFWVLVLGAKFAFDWYALMKPLKDPVIALWNFDWLRNGDNWGDADAILVVARCLPSFLVMMNDAQARQRLVMVFYYIIMALFGSIKGIVQLNLGSVSTFQEVVVSFHKAPKRWWDACTSKKGKENLFNAIDGLTSGGTTVARRGGGDYSVPGVHVNQDALAALTAKRAMDRTRLSATERLLQNTQDMVKQSEAKKVLTYFEDNRVAMWLVFSDVWNAIVEELRAVDLVCDGERDNLLFVHLDIDPTIEILEGMRPFMMPVFFYGGQISKALESASLNAAQQVALTEIRSLLTWLLMQLGVVNREQADVLLRFQPLPRPSTLDHRAARSAGVDEVVKLLKALQSLQARVPDDAARRNRWMAAVGVRGNLEKLVRILRQEAKAVLDEHRKPPVSAADTNPGRRMHKQAAELLEVLNEVEVDRLDRWRWQAYVGEEAALDVLYQETPDTPSKRCLAKVVKQVAKMLQTSAKGAQPRGEEAQRVLSVFAASLKNPTLETPPSIEDMLSWNTLTPHYEEDVIYALNSVSVAKHFGMDAVAARGMSDLMRENEDGVSVMQWLRSAYPSDWDNLLERLKPKLGGLDPRHVTDADFDVGGPLHHVQMELLLWASYRGQLLARTVRGMMAYEKAIRLLAHLECPQPPGMSDVKYLSLVDDVCRSKFTYVVASQVYAANRYSSSPKGRWLARGVDILLHQYPSLRVAFIDTFHGQAGSQQYTVLIRGQVGTPASDPEGTQELYSAFHISEDVFAGYNAVQRSGSVKFKEYISVGKGRDMGFDSINLFESKVSGGNGEQVMSRDVHRLCTQFDFFRLLSFYHSGSLGFFIFRSRTTAFYFANDVQYGGAKYIPTGRGYAIKHNTFVYTSYARSHLYYAAELLLLAILLLLIETTSYAGVAWSTWMVSISILWSPFWFNPQTFQLERCKDDFEAWLLWMTDVTDTSTNTTWFSWNKSQLEKARNEGRTQTNPLATALRGVVSGLPTALLVVASITRLDNTTYNKWIVFATLSGGFWGCMVVVCVIIFIPDALSVGVGIKNLILILLANFSGAAFLVQVLVYAFRGSLSARRVVDSAYRMLDWFMGYFLFAFLFLLSFLFIFDKIQGALLFNMKFAKALERSRLLEANYLTSYVDRASERSKKTLKEEVMKELGADKKS</sequence>
<dbReference type="Proteomes" id="UP000008141">
    <property type="component" value="Unassembled WGS sequence"/>
</dbReference>
<feature type="transmembrane region" description="Helical" evidence="10">
    <location>
        <begin position="492"/>
        <end position="510"/>
    </location>
</feature>
<keyword evidence="4" id="KW-0328">Glycosyltransferase</keyword>
<comment type="catalytic activity">
    <reaction evidence="9">
        <text>[(1-&gt;3)-beta-D-glucosyl](n) + UDP-alpha-D-glucose = [(1-&gt;3)-beta-D-glucosyl](n+1) + UDP + H(+)</text>
        <dbReference type="Rhea" id="RHEA:21476"/>
        <dbReference type="Rhea" id="RHEA-COMP:11146"/>
        <dbReference type="Rhea" id="RHEA-COMP:14303"/>
        <dbReference type="ChEBI" id="CHEBI:15378"/>
        <dbReference type="ChEBI" id="CHEBI:37671"/>
        <dbReference type="ChEBI" id="CHEBI:58223"/>
        <dbReference type="ChEBI" id="CHEBI:58885"/>
        <dbReference type="EC" id="2.4.1.34"/>
    </reaction>
</comment>
<dbReference type="InterPro" id="IPR026899">
    <property type="entry name" value="FKS1-like_dom1"/>
</dbReference>
<dbReference type="GO" id="GO:0005886">
    <property type="term" value="C:plasma membrane"/>
    <property type="evidence" value="ECO:0007669"/>
    <property type="project" value="TreeGrafter"/>
</dbReference>
<keyword evidence="6 10" id="KW-0812">Transmembrane</keyword>
<dbReference type="PANTHER" id="PTHR12741">
    <property type="entry name" value="LYST-INTERACTING PROTEIN LIP5 DOPAMINE RESPONSIVE PROTEIN DRG-1"/>
    <property type="match status" value="1"/>
</dbReference>
<dbReference type="PANTHER" id="PTHR12741:SF48">
    <property type="entry name" value="1,3-BETA-GLUCAN SYNTHASE COMPONENT FKS1-RELATED"/>
    <property type="match status" value="1"/>
</dbReference>
<dbReference type="GO" id="GO:0000148">
    <property type="term" value="C:1,3-beta-D-glucan synthase complex"/>
    <property type="evidence" value="ECO:0007669"/>
    <property type="project" value="InterPro"/>
</dbReference>
<evidence type="ECO:0000256" key="9">
    <source>
        <dbReference type="ARBA" id="ARBA00047777"/>
    </source>
</evidence>
<keyword evidence="5" id="KW-0808">Transferase</keyword>
<keyword evidence="7 10" id="KW-1133">Transmembrane helix</keyword>
<feature type="transmembrane region" description="Helical" evidence="10">
    <location>
        <begin position="1478"/>
        <end position="1498"/>
    </location>
</feature>
<dbReference type="EMBL" id="GL433843">
    <property type="protein sequence ID" value="EFN56001.1"/>
    <property type="molecule type" value="Genomic_DNA"/>
</dbReference>
<dbReference type="OrthoDB" id="1880850at2759"/>
<dbReference type="SMART" id="SM01205">
    <property type="entry name" value="FKS1_dom1"/>
    <property type="match status" value="1"/>
</dbReference>
<dbReference type="FunCoup" id="E1ZEB4">
    <property type="interactions" value="1434"/>
</dbReference>
<feature type="transmembrane region" description="Helical" evidence="10">
    <location>
        <begin position="1553"/>
        <end position="1574"/>
    </location>
</feature>
<evidence type="ECO:0000256" key="5">
    <source>
        <dbReference type="ARBA" id="ARBA00022679"/>
    </source>
</evidence>